<keyword evidence="1 5" id="KW-0378">Hydrolase</keyword>
<dbReference type="InterPro" id="IPR001910">
    <property type="entry name" value="Inosine/uridine_hydrolase_dom"/>
</dbReference>
<feature type="chain" id="PRO_5045498709" evidence="3">
    <location>
        <begin position="21"/>
        <end position="348"/>
    </location>
</feature>
<dbReference type="Proteomes" id="UP001603978">
    <property type="component" value="Unassembled WGS sequence"/>
</dbReference>
<dbReference type="GO" id="GO:0016787">
    <property type="term" value="F:hydrolase activity"/>
    <property type="evidence" value="ECO:0007669"/>
    <property type="project" value="UniProtKB-KW"/>
</dbReference>
<keyword evidence="2" id="KW-0326">Glycosidase</keyword>
<protein>
    <submittedName>
        <fullName evidence="5">Nucleoside hydrolase</fullName>
    </submittedName>
</protein>
<keyword evidence="6" id="KW-1185">Reference proteome</keyword>
<evidence type="ECO:0000259" key="4">
    <source>
        <dbReference type="Pfam" id="PF01156"/>
    </source>
</evidence>
<dbReference type="Gene3D" id="3.90.245.10">
    <property type="entry name" value="Ribonucleoside hydrolase-like"/>
    <property type="match status" value="1"/>
</dbReference>
<dbReference type="RefSeq" id="WP_393167269.1">
    <property type="nucleotide sequence ID" value="NZ_JBICRM010000010.1"/>
</dbReference>
<dbReference type="InterPro" id="IPR036452">
    <property type="entry name" value="Ribo_hydro-like"/>
</dbReference>
<dbReference type="SUPFAM" id="SSF53590">
    <property type="entry name" value="Nucleoside hydrolase"/>
    <property type="match status" value="1"/>
</dbReference>
<feature type="signal peptide" evidence="3">
    <location>
        <begin position="1"/>
        <end position="20"/>
    </location>
</feature>
<accession>A0ABW7ADB4</accession>
<evidence type="ECO:0000256" key="1">
    <source>
        <dbReference type="ARBA" id="ARBA00022801"/>
    </source>
</evidence>
<evidence type="ECO:0000256" key="3">
    <source>
        <dbReference type="SAM" id="SignalP"/>
    </source>
</evidence>
<dbReference type="PANTHER" id="PTHR12304">
    <property type="entry name" value="INOSINE-URIDINE PREFERRING NUCLEOSIDE HYDROLASE"/>
    <property type="match status" value="1"/>
</dbReference>
<sequence length="348" mass="36979">MKRVLLSLVLAMAAPATVPAAAVARPPAVIFDTDMDFDDAATLAYLSQEHRAGRIDLRAITVTNNGAGLPGRAIRHARCLAERLGLRNVRIADGTDTAPNSFPAELRQLFDRVLTAATPGCSGDETPSRLRAPELIRKVLRADPSTQIIATGPLTNLAAALPYSASRLTSMGGAVKVAGNLCCGTPPEFDGTQEFNYWLDPPAARAVLTRSRGTVRMVSLDAANEVLITSAFIARLDADHGTPAADTVLEIVTHPEVQPLIADRLLYWWDPLAAMSAIHPGHVEFTAGRLDVVLNGPSAGRTFLSPSGRLLWYGTAADTAAFEQRFLDTLNGSDQPASDRTAGAPAQQ</sequence>
<feature type="domain" description="Inosine/uridine-preferring nucleoside hydrolase" evidence="4">
    <location>
        <begin position="29"/>
        <end position="307"/>
    </location>
</feature>
<name>A0ABW7ADB4_9ACTN</name>
<dbReference type="Pfam" id="PF01156">
    <property type="entry name" value="IU_nuc_hydro"/>
    <property type="match status" value="1"/>
</dbReference>
<comment type="caution">
    <text evidence="5">The sequence shown here is derived from an EMBL/GenBank/DDBJ whole genome shotgun (WGS) entry which is preliminary data.</text>
</comment>
<proteinExistence type="predicted"/>
<evidence type="ECO:0000313" key="5">
    <source>
        <dbReference type="EMBL" id="MFG1705342.1"/>
    </source>
</evidence>
<dbReference type="InterPro" id="IPR023186">
    <property type="entry name" value="IUNH"/>
</dbReference>
<organism evidence="5 6">
    <name type="scientific">Nonomuraea marmarensis</name>
    <dbReference type="NCBI Taxonomy" id="3351344"/>
    <lineage>
        <taxon>Bacteria</taxon>
        <taxon>Bacillati</taxon>
        <taxon>Actinomycetota</taxon>
        <taxon>Actinomycetes</taxon>
        <taxon>Streptosporangiales</taxon>
        <taxon>Streptosporangiaceae</taxon>
        <taxon>Nonomuraea</taxon>
    </lineage>
</organism>
<evidence type="ECO:0000256" key="2">
    <source>
        <dbReference type="ARBA" id="ARBA00023295"/>
    </source>
</evidence>
<reference evidence="5 6" key="1">
    <citation type="submission" date="2024-10" db="EMBL/GenBank/DDBJ databases">
        <authorList>
            <person name="Topkara A.R."/>
            <person name="Saygin H."/>
        </authorList>
    </citation>
    <scope>NUCLEOTIDE SEQUENCE [LARGE SCALE GENOMIC DNA]</scope>
    <source>
        <strain evidence="5 6">M3C6</strain>
    </source>
</reference>
<keyword evidence="3" id="KW-0732">Signal</keyword>
<evidence type="ECO:0000313" key="6">
    <source>
        <dbReference type="Proteomes" id="UP001603978"/>
    </source>
</evidence>
<dbReference type="PANTHER" id="PTHR12304:SF46">
    <property type="entry name" value="INOSINE-ADENOSINE-GUANOSINE-NUCLEOSIDE HYDROLASE"/>
    <property type="match status" value="1"/>
</dbReference>
<dbReference type="EMBL" id="JBICRM010000010">
    <property type="protein sequence ID" value="MFG1705342.1"/>
    <property type="molecule type" value="Genomic_DNA"/>
</dbReference>
<gene>
    <name evidence="5" type="ORF">ACFLIM_19310</name>
</gene>